<evidence type="ECO:0000313" key="1">
    <source>
        <dbReference type="EMBL" id="GAA5206697.1"/>
    </source>
</evidence>
<comment type="caution">
    <text evidence="1">The sequence shown here is derived from an EMBL/GenBank/DDBJ whole genome shotgun (WGS) entry which is preliminary data.</text>
</comment>
<keyword evidence="2" id="KW-1185">Reference proteome</keyword>
<dbReference type="Proteomes" id="UP001499878">
    <property type="component" value="Unassembled WGS sequence"/>
</dbReference>
<evidence type="ECO:0000313" key="2">
    <source>
        <dbReference type="Proteomes" id="UP001499878"/>
    </source>
</evidence>
<dbReference type="EMBL" id="BAABJR010000004">
    <property type="protein sequence ID" value="GAA5206697.1"/>
    <property type="molecule type" value="Genomic_DNA"/>
</dbReference>
<accession>A0ABP9T1R9</accession>
<sequence>MLSSPAPAAAERPAPVTHRTATVRVTIASTQRSSDTARVCLPRWDMGNGSYRWDCSGTCTKRHVRSDVREATYAEATLHTRPRAGRGD</sequence>
<name>A0ABP9T1R9_9ACTN</name>
<protein>
    <recommendedName>
        <fullName evidence="3">Secreted protein</fullName>
    </recommendedName>
</protein>
<evidence type="ECO:0008006" key="3">
    <source>
        <dbReference type="Google" id="ProtNLM"/>
    </source>
</evidence>
<proteinExistence type="predicted"/>
<organism evidence="1 2">
    <name type="scientific">Streptomyces thinghirensis</name>
    <dbReference type="NCBI Taxonomy" id="551547"/>
    <lineage>
        <taxon>Bacteria</taxon>
        <taxon>Bacillati</taxon>
        <taxon>Actinomycetota</taxon>
        <taxon>Actinomycetes</taxon>
        <taxon>Kitasatosporales</taxon>
        <taxon>Streptomycetaceae</taxon>
        <taxon>Streptomyces</taxon>
    </lineage>
</organism>
<gene>
    <name evidence="1" type="ORF">GCM10023323_19270</name>
</gene>
<reference evidence="2" key="1">
    <citation type="journal article" date="2019" name="Int. J. Syst. Evol. Microbiol.">
        <title>The Global Catalogue of Microorganisms (GCM) 10K type strain sequencing project: providing services to taxonomists for standard genome sequencing and annotation.</title>
        <authorList>
            <consortium name="The Broad Institute Genomics Platform"/>
            <consortium name="The Broad Institute Genome Sequencing Center for Infectious Disease"/>
            <person name="Wu L."/>
            <person name="Ma J."/>
        </authorList>
    </citation>
    <scope>NUCLEOTIDE SEQUENCE [LARGE SCALE GENOMIC DNA]</scope>
    <source>
        <strain evidence="2">JCM 18306</strain>
    </source>
</reference>